<comment type="caution">
    <text evidence="1">The sequence shown here is derived from an EMBL/GenBank/DDBJ whole genome shotgun (WGS) entry which is preliminary data.</text>
</comment>
<organism evidence="1 2">
    <name type="scientific">Iodidimonas gelatinilytica</name>
    <dbReference type="NCBI Taxonomy" id="1236966"/>
    <lineage>
        <taxon>Bacteria</taxon>
        <taxon>Pseudomonadati</taxon>
        <taxon>Pseudomonadota</taxon>
        <taxon>Alphaproteobacteria</taxon>
        <taxon>Iodidimonadales</taxon>
        <taxon>Iodidimonadaceae</taxon>
        <taxon>Iodidimonas</taxon>
    </lineage>
</organism>
<dbReference type="EMBL" id="BKCM01000002">
    <property type="protein sequence ID" value="GEQ99849.1"/>
    <property type="molecule type" value="Genomic_DNA"/>
</dbReference>
<evidence type="ECO:0008006" key="3">
    <source>
        <dbReference type="Google" id="ProtNLM"/>
    </source>
</evidence>
<accession>A0A5A7MXX5</accession>
<keyword evidence="2" id="KW-1185">Reference proteome</keyword>
<evidence type="ECO:0000313" key="2">
    <source>
        <dbReference type="Proteomes" id="UP000325187"/>
    </source>
</evidence>
<dbReference type="Gene3D" id="3.40.50.300">
    <property type="entry name" value="P-loop containing nucleotide triphosphate hydrolases"/>
    <property type="match status" value="1"/>
</dbReference>
<sequence length="243" mass="27333">MDLSNVRRMQGESQKAHWQRVAADAVTMLSRSFVAGEHAVMKPTNMVNNIASDLMALNAQSRAIVIYSDLKSFLLSVIKKGEGGRAFARHMFNIFSLDHPFLIGLDKRQAMVFTDLKIAALVWMAQLDYLRRLCLAFPDRVRSIHCDDFLAQPKESLRAASTHFQNPFQEGVLEDVVSGPIFQRNAKFVDDAYNADQRAQESAELDTLYKEAIAETMAFAARFNRDRPVPDRLPSPLLSPDSA</sequence>
<dbReference type="InterPro" id="IPR027417">
    <property type="entry name" value="P-loop_NTPase"/>
</dbReference>
<dbReference type="AlphaFoldDB" id="A0A5A7MXX5"/>
<dbReference type="RefSeq" id="WP_150001721.1">
    <property type="nucleotide sequence ID" value="NZ_BKCM01000002.1"/>
</dbReference>
<gene>
    <name evidence="1" type="ORF">JCM17845_04730</name>
</gene>
<reference evidence="1 2" key="1">
    <citation type="submission" date="2019-09" db="EMBL/GenBank/DDBJ databases">
        <title>NBRP : Genome information of microbial organism related human and environment.</title>
        <authorList>
            <person name="Hattori M."/>
            <person name="Oshima K."/>
            <person name="Inaba H."/>
            <person name="Suda W."/>
            <person name="Sakamoto M."/>
            <person name="Iino T."/>
            <person name="Kitahara M."/>
            <person name="Oshida Y."/>
            <person name="Iida T."/>
            <person name="Kudo T."/>
            <person name="Itoh T."/>
            <person name="Ohkuma M."/>
        </authorList>
    </citation>
    <scope>NUCLEOTIDE SEQUENCE [LARGE SCALE GENOMIC DNA]</scope>
    <source>
        <strain evidence="1 2">Mie-1</strain>
    </source>
</reference>
<protein>
    <recommendedName>
        <fullName evidence="3">Sulfotransferase</fullName>
    </recommendedName>
</protein>
<name>A0A5A7MXX5_9PROT</name>
<evidence type="ECO:0000313" key="1">
    <source>
        <dbReference type="EMBL" id="GEQ99849.1"/>
    </source>
</evidence>
<dbReference type="Proteomes" id="UP000325187">
    <property type="component" value="Unassembled WGS sequence"/>
</dbReference>
<proteinExistence type="predicted"/>